<gene>
    <name evidence="1" type="ORF">PXEA_LOCUS23757</name>
</gene>
<dbReference type="EMBL" id="CAAALY010111234">
    <property type="protein sequence ID" value="VEL30317.1"/>
    <property type="molecule type" value="Genomic_DNA"/>
</dbReference>
<accession>A0A3S5ARM8</accession>
<dbReference type="AlphaFoldDB" id="A0A3S5ARM8"/>
<sequence length="82" mass="9508">MNRYRGRIEQGLESYIYAALRRDVEPGGNFFRLGKKEHSANRQETMTLRSYNPDDARTVRLGAAEQQQTSCWIGPRRNSMSL</sequence>
<evidence type="ECO:0000313" key="2">
    <source>
        <dbReference type="Proteomes" id="UP000784294"/>
    </source>
</evidence>
<dbReference type="Proteomes" id="UP000784294">
    <property type="component" value="Unassembled WGS sequence"/>
</dbReference>
<keyword evidence="2" id="KW-1185">Reference proteome</keyword>
<comment type="caution">
    <text evidence="1">The sequence shown here is derived from an EMBL/GenBank/DDBJ whole genome shotgun (WGS) entry which is preliminary data.</text>
</comment>
<proteinExistence type="predicted"/>
<protein>
    <submittedName>
        <fullName evidence="1">Uncharacterized protein</fullName>
    </submittedName>
</protein>
<reference evidence="1" key="1">
    <citation type="submission" date="2018-11" db="EMBL/GenBank/DDBJ databases">
        <authorList>
            <consortium name="Pathogen Informatics"/>
        </authorList>
    </citation>
    <scope>NUCLEOTIDE SEQUENCE</scope>
</reference>
<evidence type="ECO:0000313" key="1">
    <source>
        <dbReference type="EMBL" id="VEL30317.1"/>
    </source>
</evidence>
<organism evidence="1 2">
    <name type="scientific">Protopolystoma xenopodis</name>
    <dbReference type="NCBI Taxonomy" id="117903"/>
    <lineage>
        <taxon>Eukaryota</taxon>
        <taxon>Metazoa</taxon>
        <taxon>Spiralia</taxon>
        <taxon>Lophotrochozoa</taxon>
        <taxon>Platyhelminthes</taxon>
        <taxon>Monogenea</taxon>
        <taxon>Polyopisthocotylea</taxon>
        <taxon>Polystomatidea</taxon>
        <taxon>Polystomatidae</taxon>
        <taxon>Protopolystoma</taxon>
    </lineage>
</organism>
<name>A0A3S5ARM8_9PLAT</name>